<dbReference type="InterPro" id="IPR036051">
    <property type="entry name" value="KRAB_dom_sf"/>
</dbReference>
<gene>
    <name evidence="8" type="primary">LOC105991553</name>
</gene>
<dbReference type="Pfam" id="PF00711">
    <property type="entry name" value="Defensin_beta"/>
    <property type="match status" value="1"/>
</dbReference>
<keyword evidence="7" id="KW-1185">Reference proteome</keyword>
<dbReference type="CDD" id="cd07765">
    <property type="entry name" value="KRAB_A-box"/>
    <property type="match status" value="1"/>
</dbReference>
<evidence type="ECO:0000256" key="1">
    <source>
        <dbReference type="ARBA" id="ARBA00004613"/>
    </source>
</evidence>
<feature type="domain" description="KRAB" evidence="6">
    <location>
        <begin position="16"/>
        <end position="91"/>
    </location>
</feature>
<evidence type="ECO:0000256" key="5">
    <source>
        <dbReference type="ARBA" id="ARBA00023022"/>
    </source>
</evidence>
<dbReference type="SUPFAM" id="SSF109640">
    <property type="entry name" value="KRAB domain (Kruppel-associated box)"/>
    <property type="match status" value="1"/>
</dbReference>
<dbReference type="GO" id="GO:0005576">
    <property type="term" value="C:extracellular region"/>
    <property type="evidence" value="ECO:0007669"/>
    <property type="project" value="InterPro"/>
</dbReference>
<evidence type="ECO:0000313" key="7">
    <source>
        <dbReference type="Proteomes" id="UP000081671"/>
    </source>
</evidence>
<dbReference type="Gene3D" id="6.10.140.140">
    <property type="match status" value="1"/>
</dbReference>
<dbReference type="RefSeq" id="XP_012879659.1">
    <property type="nucleotide sequence ID" value="XM_013024205.1"/>
</dbReference>
<dbReference type="KEGG" id="dord:105991553"/>
<dbReference type="InterPro" id="IPR001909">
    <property type="entry name" value="KRAB"/>
</dbReference>
<dbReference type="CTD" id="100133267"/>
<dbReference type="GeneID" id="105991553"/>
<keyword evidence="5" id="KW-0044">Antibiotic</keyword>
<dbReference type="InterPro" id="IPR001855">
    <property type="entry name" value="Defensin_beta-like"/>
</dbReference>
<dbReference type="PANTHER" id="PTHR23232:SF142">
    <property type="entry name" value="GASTRULA ZINC FINGER PROTEIN XLCGF57.1-LIKE-RELATED"/>
    <property type="match status" value="1"/>
</dbReference>
<reference evidence="8" key="1">
    <citation type="submission" date="2025-08" db="UniProtKB">
        <authorList>
            <consortium name="RefSeq"/>
        </authorList>
    </citation>
    <scope>IDENTIFICATION</scope>
    <source>
        <tissue evidence="8">Kidney</tissue>
    </source>
</reference>
<proteinExistence type="predicted"/>
<comment type="subcellular location">
    <subcellularLocation>
        <location evidence="1">Secreted</location>
    </subcellularLocation>
</comment>
<keyword evidence="2" id="KW-0964">Secreted</keyword>
<evidence type="ECO:0000256" key="4">
    <source>
        <dbReference type="ARBA" id="ARBA00022940"/>
    </source>
</evidence>
<dbReference type="GO" id="GO:0042742">
    <property type="term" value="P:defense response to bacterium"/>
    <property type="evidence" value="ECO:0007669"/>
    <property type="project" value="UniProtKB-KW"/>
</dbReference>
<dbReference type="OrthoDB" id="9542609at2759"/>
<evidence type="ECO:0000256" key="3">
    <source>
        <dbReference type="ARBA" id="ARBA00022529"/>
    </source>
</evidence>
<dbReference type="SMART" id="SM00349">
    <property type="entry name" value="KRAB"/>
    <property type="match status" value="1"/>
</dbReference>
<dbReference type="FunCoup" id="A0A1S3FUG3">
    <property type="interactions" value="38"/>
</dbReference>
<dbReference type="AlphaFoldDB" id="A0A1S3FUG3"/>
<protein>
    <submittedName>
        <fullName evidence="8">Beta-defensin 130-like</fullName>
    </submittedName>
</protein>
<sequence>MAGRCEVECLTFEESLSFEDVTVNFTLEEWLLLGPAQRKLCRDVMSEIAGHLASVGNTGLIPGTKRCAMLKGTCHEKGCTTTEHKMGECSSRKVCCRKWWIYGPYPTPVPKAKPS</sequence>
<evidence type="ECO:0000256" key="2">
    <source>
        <dbReference type="ARBA" id="ARBA00022525"/>
    </source>
</evidence>
<dbReference type="InterPro" id="IPR050169">
    <property type="entry name" value="Krueppel_C2H2_ZnF"/>
</dbReference>
<dbReference type="PROSITE" id="PS50805">
    <property type="entry name" value="KRAB"/>
    <property type="match status" value="1"/>
</dbReference>
<keyword evidence="3" id="KW-0929">Antimicrobial</keyword>
<dbReference type="Proteomes" id="UP000081671">
    <property type="component" value="Unplaced"/>
</dbReference>
<dbReference type="InParanoid" id="A0A1S3FUG3"/>
<name>A0A1S3FUG3_DIPOR</name>
<dbReference type="Pfam" id="PF01352">
    <property type="entry name" value="KRAB"/>
    <property type="match status" value="1"/>
</dbReference>
<evidence type="ECO:0000313" key="8">
    <source>
        <dbReference type="RefSeq" id="XP_012879659.1"/>
    </source>
</evidence>
<dbReference type="PANTHER" id="PTHR23232">
    <property type="entry name" value="KRAB DOMAIN C2H2 ZINC FINGER"/>
    <property type="match status" value="1"/>
</dbReference>
<dbReference type="GO" id="GO:0006355">
    <property type="term" value="P:regulation of DNA-templated transcription"/>
    <property type="evidence" value="ECO:0007669"/>
    <property type="project" value="InterPro"/>
</dbReference>
<accession>A0A1S3FUG3</accession>
<evidence type="ECO:0000259" key="6">
    <source>
        <dbReference type="PROSITE" id="PS50805"/>
    </source>
</evidence>
<keyword evidence="4" id="KW-0211">Defensin</keyword>
<organism evidence="7 8">
    <name type="scientific">Dipodomys ordii</name>
    <name type="common">Ord's kangaroo rat</name>
    <dbReference type="NCBI Taxonomy" id="10020"/>
    <lineage>
        <taxon>Eukaryota</taxon>
        <taxon>Metazoa</taxon>
        <taxon>Chordata</taxon>
        <taxon>Craniata</taxon>
        <taxon>Vertebrata</taxon>
        <taxon>Euteleostomi</taxon>
        <taxon>Mammalia</taxon>
        <taxon>Eutheria</taxon>
        <taxon>Euarchontoglires</taxon>
        <taxon>Glires</taxon>
        <taxon>Rodentia</taxon>
        <taxon>Castorimorpha</taxon>
        <taxon>Heteromyidae</taxon>
        <taxon>Dipodomyinae</taxon>
        <taxon>Dipodomys</taxon>
    </lineage>
</organism>